<keyword evidence="19" id="KW-1185">Reference proteome</keyword>
<evidence type="ECO:0000256" key="8">
    <source>
        <dbReference type="ARBA" id="ARBA00022630"/>
    </source>
</evidence>
<comment type="caution">
    <text evidence="18">The sequence shown here is derived from an EMBL/GenBank/DDBJ whole genome shotgun (WGS) entry which is preliminary data.</text>
</comment>
<keyword evidence="7 15" id="KW-0813">Transport</keyword>
<evidence type="ECO:0000256" key="15">
    <source>
        <dbReference type="RuleBase" id="RU362051"/>
    </source>
</evidence>
<keyword evidence="12 15" id="KW-0472">Membrane</keyword>
<evidence type="ECO:0000256" key="5">
    <source>
        <dbReference type="ARBA" id="ARBA00012792"/>
    </source>
</evidence>
<evidence type="ECO:0000256" key="12">
    <source>
        <dbReference type="ARBA" id="ARBA00023136"/>
    </source>
</evidence>
<dbReference type="InterPro" id="IPR014006">
    <property type="entry name" value="Succ_Dhase_FrdA_Gneg"/>
</dbReference>
<proteinExistence type="inferred from homology"/>
<organism evidence="18 19">
    <name type="scientific">Kitasatospora terrestris</name>
    <dbReference type="NCBI Taxonomy" id="258051"/>
    <lineage>
        <taxon>Bacteria</taxon>
        <taxon>Bacillati</taxon>
        <taxon>Actinomycetota</taxon>
        <taxon>Actinomycetes</taxon>
        <taxon>Kitasatosporales</taxon>
        <taxon>Streptomycetaceae</taxon>
        <taxon>Kitasatospora</taxon>
    </lineage>
</organism>
<accession>A0ABP9DMB6</accession>
<evidence type="ECO:0000256" key="9">
    <source>
        <dbReference type="ARBA" id="ARBA00022827"/>
    </source>
</evidence>
<dbReference type="PANTHER" id="PTHR11632">
    <property type="entry name" value="SUCCINATE DEHYDROGENASE 2 FLAVOPROTEIN SUBUNIT"/>
    <property type="match status" value="1"/>
</dbReference>
<evidence type="ECO:0000313" key="19">
    <source>
        <dbReference type="Proteomes" id="UP001501752"/>
    </source>
</evidence>
<evidence type="ECO:0000256" key="7">
    <source>
        <dbReference type="ARBA" id="ARBA00022448"/>
    </source>
</evidence>
<evidence type="ECO:0000256" key="3">
    <source>
        <dbReference type="ARBA" id="ARBA00004894"/>
    </source>
</evidence>
<keyword evidence="8 15" id="KW-0285">Flavoprotein</keyword>
<evidence type="ECO:0000259" key="16">
    <source>
        <dbReference type="Pfam" id="PF00890"/>
    </source>
</evidence>
<dbReference type="Gene3D" id="3.50.50.60">
    <property type="entry name" value="FAD/NAD(P)-binding domain"/>
    <property type="match status" value="1"/>
</dbReference>
<evidence type="ECO:0000256" key="1">
    <source>
        <dbReference type="ARBA" id="ARBA00001974"/>
    </source>
</evidence>
<comment type="subcellular location">
    <subcellularLocation>
        <location evidence="2">Membrane</location>
        <topology evidence="2">Peripheral membrane protein</topology>
    </subcellularLocation>
</comment>
<dbReference type="EC" id="1.3.5.1" evidence="5 15"/>
<dbReference type="NCBIfam" id="TIGR01816">
    <property type="entry name" value="sdhA_forward"/>
    <property type="match status" value="1"/>
</dbReference>
<comment type="catalytic activity">
    <reaction evidence="13 15">
        <text>a quinone + succinate = fumarate + a quinol</text>
        <dbReference type="Rhea" id="RHEA:40523"/>
        <dbReference type="ChEBI" id="CHEBI:24646"/>
        <dbReference type="ChEBI" id="CHEBI:29806"/>
        <dbReference type="ChEBI" id="CHEBI:30031"/>
        <dbReference type="ChEBI" id="CHEBI:132124"/>
        <dbReference type="EC" id="1.3.5.1"/>
    </reaction>
</comment>
<dbReference type="Pfam" id="PF00890">
    <property type="entry name" value="FAD_binding_2"/>
    <property type="match status" value="1"/>
</dbReference>
<dbReference type="InterPro" id="IPR011281">
    <property type="entry name" value="Succ_DH_flav_su_fwd"/>
</dbReference>
<dbReference type="InterPro" id="IPR027477">
    <property type="entry name" value="Succ_DH/fumarate_Rdtase_cat_sf"/>
</dbReference>
<feature type="domain" description="Fumarate reductase/succinate dehydrogenase flavoprotein-like C-terminal" evidence="17">
    <location>
        <begin position="450"/>
        <end position="580"/>
    </location>
</feature>
<dbReference type="PROSITE" id="PS00504">
    <property type="entry name" value="FRD_SDH_FAD_BINDING"/>
    <property type="match status" value="1"/>
</dbReference>
<comment type="similarity">
    <text evidence="4 15">Belongs to the FAD-dependent oxidoreductase 2 family. FRD/SDH subfamily.</text>
</comment>
<keyword evidence="10 15" id="KW-0249">Electron transport</keyword>
<comment type="pathway">
    <text evidence="3 15">Carbohydrate metabolism; tricarboxylic acid cycle; fumarate from succinate (bacterial route): step 1/1.</text>
</comment>
<dbReference type="Gene3D" id="4.10.80.40">
    <property type="entry name" value="succinate dehydrogenase protein domain"/>
    <property type="match status" value="1"/>
</dbReference>
<dbReference type="SUPFAM" id="SSF56425">
    <property type="entry name" value="Succinate dehydrogenase/fumarate reductase flavoprotein, catalytic domain"/>
    <property type="match status" value="1"/>
</dbReference>
<evidence type="ECO:0000256" key="10">
    <source>
        <dbReference type="ARBA" id="ARBA00022982"/>
    </source>
</evidence>
<dbReference type="InterPro" id="IPR036188">
    <property type="entry name" value="FAD/NAD-bd_sf"/>
</dbReference>
<dbReference type="InterPro" id="IPR003952">
    <property type="entry name" value="FRD_SDH_FAD_BS"/>
</dbReference>
<keyword evidence="9 15" id="KW-0274">FAD</keyword>
<dbReference type="RefSeq" id="WP_345697478.1">
    <property type="nucleotide sequence ID" value="NZ_BAABIS010000001.1"/>
</dbReference>
<evidence type="ECO:0000256" key="4">
    <source>
        <dbReference type="ARBA" id="ARBA00008040"/>
    </source>
</evidence>
<dbReference type="Gene3D" id="1.20.58.100">
    <property type="entry name" value="Fumarate reductase/succinate dehydrogenase flavoprotein-like, C-terminal domain"/>
    <property type="match status" value="1"/>
</dbReference>
<dbReference type="NCBIfam" id="TIGR01812">
    <property type="entry name" value="sdhA_frdA_Gneg"/>
    <property type="match status" value="1"/>
</dbReference>
<reference evidence="19" key="1">
    <citation type="journal article" date="2019" name="Int. J. Syst. Evol. Microbiol.">
        <title>The Global Catalogue of Microorganisms (GCM) 10K type strain sequencing project: providing services to taxonomists for standard genome sequencing and annotation.</title>
        <authorList>
            <consortium name="The Broad Institute Genomics Platform"/>
            <consortium name="The Broad Institute Genome Sequencing Center for Infectious Disease"/>
            <person name="Wu L."/>
            <person name="Ma J."/>
        </authorList>
    </citation>
    <scope>NUCLEOTIDE SEQUENCE [LARGE SCALE GENOMIC DNA]</scope>
    <source>
        <strain evidence="19">JCM 13006</strain>
    </source>
</reference>
<keyword evidence="11 15" id="KW-0560">Oxidoreductase</keyword>
<dbReference type="InterPro" id="IPR037099">
    <property type="entry name" value="Fum_R/Succ_DH_flav-like_C_sf"/>
</dbReference>
<evidence type="ECO:0000313" key="18">
    <source>
        <dbReference type="EMBL" id="GAA4852270.1"/>
    </source>
</evidence>
<sequence>MQIHQYDTVIVGAGGAGMRAAIESTKRSRTAVLTKLYPTRSHTGAAQGGMCAALANVEEDNWEWHTFDTVKGGDYLVDQDAAEIMCKEAIDAVLDLEKMGLPFSRTDQGRIDQRRFGGHTRNHGEAPVRRSCYAADRTGHMILQTLFQNCVKEGVEFFNEFYVLDLLLNEGKTAGVVAYELATGEIHVFQAKAVVFASGGTGKMFKVTSNAHTLTGDGQAVALRRGLPLEDMEFFQFHPTGIWRMGILLTEGARGEGGILRNKDGERFMERYAPVMKDLASRDVCSRAIYTEIREGRGCGPDGDHVYLDLTHIEPEQLDAKLPDITEFARTYLGIEPYTDPIPIQPTAHYAMGGIPTNVEGEVLANNTDIVPGLYAAGEVACVSVHGANRLGTNSLLDINVFGRRAGIAAAEYAEGAEFVELPADPGALVQNMVDQLRESTGTESVAQIRKELQESMDTNASVYRTGKTLEQAVQDIAALKERFKNVAIQDKGMRYNTDLLEAIELGNLLDLAEVLAVSALAREESRGGHFREDFPKRDDVKFMQHTMAYQEVAADGSTSIRLDYKPVVTTRYQPMERKY</sequence>
<dbReference type="SUPFAM" id="SSF51905">
    <property type="entry name" value="FAD/NAD(P)-binding domain"/>
    <property type="match status" value="1"/>
</dbReference>
<gene>
    <name evidence="18" type="primary">sdhA</name>
    <name evidence="18" type="ORF">GCM10023235_31710</name>
</gene>
<dbReference type="EMBL" id="BAABIS010000001">
    <property type="protein sequence ID" value="GAA4852270.1"/>
    <property type="molecule type" value="Genomic_DNA"/>
</dbReference>
<keyword evidence="15" id="KW-0816">Tricarboxylic acid cycle</keyword>
<evidence type="ECO:0000259" key="17">
    <source>
        <dbReference type="Pfam" id="PF02910"/>
    </source>
</evidence>
<dbReference type="Proteomes" id="UP001501752">
    <property type="component" value="Unassembled WGS sequence"/>
</dbReference>
<dbReference type="Pfam" id="PF02910">
    <property type="entry name" value="Succ_DH_flav_C"/>
    <property type="match status" value="1"/>
</dbReference>
<dbReference type="PANTHER" id="PTHR11632:SF51">
    <property type="entry name" value="SUCCINATE DEHYDROGENASE [UBIQUINONE] FLAVOPROTEIN SUBUNIT, MITOCHONDRIAL"/>
    <property type="match status" value="1"/>
</dbReference>
<protein>
    <recommendedName>
        <fullName evidence="6 14">Succinate dehydrogenase flavoprotein subunit</fullName>
        <ecNumber evidence="5 15">1.3.5.1</ecNumber>
    </recommendedName>
</protein>
<dbReference type="SUPFAM" id="SSF46977">
    <property type="entry name" value="Succinate dehydrogenase/fumarate reductase flavoprotein C-terminal domain"/>
    <property type="match status" value="1"/>
</dbReference>
<evidence type="ECO:0000256" key="13">
    <source>
        <dbReference type="ARBA" id="ARBA00049220"/>
    </source>
</evidence>
<feature type="domain" description="FAD-dependent oxidoreductase 2 FAD-binding" evidence="16">
    <location>
        <begin position="7"/>
        <end position="396"/>
    </location>
</feature>
<name>A0ABP9DMB6_9ACTN</name>
<dbReference type="Gene3D" id="3.90.700.10">
    <property type="entry name" value="Succinate dehydrogenase/fumarate reductase flavoprotein, catalytic domain"/>
    <property type="match status" value="1"/>
</dbReference>
<evidence type="ECO:0000256" key="6">
    <source>
        <dbReference type="ARBA" id="ARBA00019965"/>
    </source>
</evidence>
<dbReference type="InterPro" id="IPR003953">
    <property type="entry name" value="FAD-dep_OxRdtase_2_FAD-bd"/>
</dbReference>
<dbReference type="PIRSF" id="PIRSF000171">
    <property type="entry name" value="SDHA_APRA_LASPO"/>
    <property type="match status" value="1"/>
</dbReference>
<dbReference type="InterPro" id="IPR030664">
    <property type="entry name" value="SdhA/FrdA/AprA"/>
</dbReference>
<comment type="cofactor">
    <cofactor evidence="1 15">
        <name>FAD</name>
        <dbReference type="ChEBI" id="CHEBI:57692"/>
    </cofactor>
</comment>
<dbReference type="InterPro" id="IPR015939">
    <property type="entry name" value="Fum_Rdtase/Succ_DH_flav-like_C"/>
</dbReference>
<evidence type="ECO:0000256" key="14">
    <source>
        <dbReference type="NCBIfam" id="TIGR01816"/>
    </source>
</evidence>
<evidence type="ECO:0000256" key="2">
    <source>
        <dbReference type="ARBA" id="ARBA00004170"/>
    </source>
</evidence>
<evidence type="ECO:0000256" key="11">
    <source>
        <dbReference type="ARBA" id="ARBA00023002"/>
    </source>
</evidence>